<dbReference type="InterPro" id="IPR001478">
    <property type="entry name" value="PDZ"/>
</dbReference>
<dbReference type="Pfam" id="PF00595">
    <property type="entry name" value="PDZ"/>
    <property type="match status" value="2"/>
</dbReference>
<evidence type="ECO:0000259" key="1">
    <source>
        <dbReference type="PROSITE" id="PS50106"/>
    </source>
</evidence>
<gene>
    <name evidence="2" type="ORF">PHET_01944</name>
</gene>
<sequence length="511" mass="56075">MPLSSCVKQARRSPSQLYKKSTAMLADLPDAVADRMPFNCSLQGVGVSGPCKTPDYVPASHFINKSMMTLPLHVTTASLIQSSTDVTKPSQIRDCNEYPTANLVISTHPGRLVDQPQISDAQSYIDVQVAVPKELAAEGIQFVTCPQIPGFLQIESVRYQKNSEQIPTICAGDLLLSIGDKAVINSTPEDIQRILRFHSELAANDSVCMTVRRMQKQELHPITPKVPAKIRFRSFQSHETGEEEAVPKQPVSLRDCFNLELQRHEDEGFGFVLVSSLNCDKASEIGRIIPGSPADRCGKLRVGHRIVAINGQTLAGMHHTDIVQLIRRSQKHLLLTIETDPSNGAPSLTNSSVNTNYPKSKLPYELKQLQDFNEGDAETNSTTETSWKEKPLQIQKVSCNTHRAGLLLCSSGQPAPSIYAVTLRRGAHGFGFSLRGGTDYDRVPLFVFRIADGGPTYLDGRIQIGDEILEINGVPAHAMTHQQAVDTINKSGSELHLLLSDHSCRLLEASV</sequence>
<dbReference type="GO" id="GO:0007165">
    <property type="term" value="P:signal transduction"/>
    <property type="evidence" value="ECO:0007669"/>
    <property type="project" value="TreeGrafter"/>
</dbReference>
<feature type="domain" description="PDZ" evidence="1">
    <location>
        <begin position="420"/>
        <end position="503"/>
    </location>
</feature>
<keyword evidence="3" id="KW-1185">Reference proteome</keyword>
<accession>A0A8J4TDI8</accession>
<protein>
    <recommendedName>
        <fullName evidence="1">PDZ domain-containing protein</fullName>
    </recommendedName>
</protein>
<comment type="caution">
    <text evidence="2">The sequence shown here is derived from an EMBL/GenBank/DDBJ whole genome shotgun (WGS) entry which is preliminary data.</text>
</comment>
<dbReference type="PANTHER" id="PTHR10316">
    <property type="entry name" value="MEMBRANE ASSOCIATED GUANYLATE KINASE-RELATED"/>
    <property type="match status" value="1"/>
</dbReference>
<dbReference type="InterPro" id="IPR036034">
    <property type="entry name" value="PDZ_sf"/>
</dbReference>
<feature type="domain" description="PDZ" evidence="1">
    <location>
        <begin position="258"/>
        <end position="341"/>
    </location>
</feature>
<dbReference type="Proteomes" id="UP000748531">
    <property type="component" value="Unassembled WGS sequence"/>
</dbReference>
<dbReference type="EMBL" id="LUCH01000684">
    <property type="protein sequence ID" value="KAF5404548.1"/>
    <property type="molecule type" value="Genomic_DNA"/>
</dbReference>
<evidence type="ECO:0000313" key="2">
    <source>
        <dbReference type="EMBL" id="KAF5404548.1"/>
    </source>
</evidence>
<evidence type="ECO:0000313" key="3">
    <source>
        <dbReference type="Proteomes" id="UP000748531"/>
    </source>
</evidence>
<dbReference type="SMART" id="SM00228">
    <property type="entry name" value="PDZ"/>
    <property type="match status" value="3"/>
</dbReference>
<reference evidence="2" key="1">
    <citation type="submission" date="2019-05" db="EMBL/GenBank/DDBJ databases">
        <title>Annotation for the trematode Paragonimus heterotremus.</title>
        <authorList>
            <person name="Choi Y.-J."/>
        </authorList>
    </citation>
    <scope>NUCLEOTIDE SEQUENCE</scope>
    <source>
        <strain evidence="2">LC</strain>
    </source>
</reference>
<name>A0A8J4TDI8_9TREM</name>
<dbReference type="PROSITE" id="PS50106">
    <property type="entry name" value="PDZ"/>
    <property type="match status" value="2"/>
</dbReference>
<dbReference type="GO" id="GO:0005737">
    <property type="term" value="C:cytoplasm"/>
    <property type="evidence" value="ECO:0007669"/>
    <property type="project" value="TreeGrafter"/>
</dbReference>
<organism evidence="2 3">
    <name type="scientific">Paragonimus heterotremus</name>
    <dbReference type="NCBI Taxonomy" id="100268"/>
    <lineage>
        <taxon>Eukaryota</taxon>
        <taxon>Metazoa</taxon>
        <taxon>Spiralia</taxon>
        <taxon>Lophotrochozoa</taxon>
        <taxon>Platyhelminthes</taxon>
        <taxon>Trematoda</taxon>
        <taxon>Digenea</taxon>
        <taxon>Plagiorchiida</taxon>
        <taxon>Troglotremata</taxon>
        <taxon>Troglotrematidae</taxon>
        <taxon>Paragonimus</taxon>
    </lineage>
</organism>
<dbReference type="Gene3D" id="2.30.42.10">
    <property type="match status" value="2"/>
</dbReference>
<dbReference type="CDD" id="cd06734">
    <property type="entry name" value="PDZ4_MAGI-1_3-like"/>
    <property type="match status" value="1"/>
</dbReference>
<proteinExistence type="predicted"/>
<dbReference type="SUPFAM" id="SSF50156">
    <property type="entry name" value="PDZ domain-like"/>
    <property type="match status" value="3"/>
</dbReference>
<dbReference type="PANTHER" id="PTHR10316:SF40">
    <property type="entry name" value="LD27118P"/>
    <property type="match status" value="1"/>
</dbReference>
<dbReference type="AlphaFoldDB" id="A0A8J4TDI8"/>
<dbReference type="OrthoDB" id="6022711at2759"/>
<dbReference type="CDD" id="cd06735">
    <property type="entry name" value="PDZ5_MAGI-1_3-like"/>
    <property type="match status" value="1"/>
</dbReference>